<keyword evidence="1" id="KW-0472">Membrane</keyword>
<name>A0A4Q7NWY9_9FLAO</name>
<keyword evidence="1" id="KW-0812">Transmembrane</keyword>
<protein>
    <submittedName>
        <fullName evidence="2">Uncharacterized protein</fullName>
    </submittedName>
</protein>
<feature type="transmembrane region" description="Helical" evidence="1">
    <location>
        <begin position="90"/>
        <end position="110"/>
    </location>
</feature>
<keyword evidence="3" id="KW-1185">Reference proteome</keyword>
<organism evidence="2 3">
    <name type="scientific">Aquimarina brevivitae</name>
    <dbReference type="NCBI Taxonomy" id="323412"/>
    <lineage>
        <taxon>Bacteria</taxon>
        <taxon>Pseudomonadati</taxon>
        <taxon>Bacteroidota</taxon>
        <taxon>Flavobacteriia</taxon>
        <taxon>Flavobacteriales</taxon>
        <taxon>Flavobacteriaceae</taxon>
        <taxon>Aquimarina</taxon>
    </lineage>
</organism>
<feature type="transmembrane region" description="Helical" evidence="1">
    <location>
        <begin position="12"/>
        <end position="34"/>
    </location>
</feature>
<sequence>MPKMIKKFNLKLILLECFALIFIISGIDRLYVAYNGKQFDALMNEDWEKFDSLTEVRIGQFFADQAYWTLASLIIGVIAVGLVNWKYKFGIINSIVVLILTFGIYSSGIYSSGIINRYLNYFCGLFAKGYGMAFLIGGLIILLTGIIILWQAITMNKKHSTQHRL</sequence>
<comment type="caution">
    <text evidence="2">The sequence shown here is derived from an EMBL/GenBank/DDBJ whole genome shotgun (WGS) entry which is preliminary data.</text>
</comment>
<evidence type="ECO:0000313" key="3">
    <source>
        <dbReference type="Proteomes" id="UP000292262"/>
    </source>
</evidence>
<dbReference type="Proteomes" id="UP000292262">
    <property type="component" value="Unassembled WGS sequence"/>
</dbReference>
<feature type="transmembrane region" description="Helical" evidence="1">
    <location>
        <begin position="66"/>
        <end position="83"/>
    </location>
</feature>
<evidence type="ECO:0000313" key="2">
    <source>
        <dbReference type="EMBL" id="RZS91866.1"/>
    </source>
</evidence>
<feature type="transmembrane region" description="Helical" evidence="1">
    <location>
        <begin position="130"/>
        <end position="150"/>
    </location>
</feature>
<keyword evidence="1" id="KW-1133">Transmembrane helix</keyword>
<proteinExistence type="predicted"/>
<dbReference type="AlphaFoldDB" id="A0A4Q7NWY9"/>
<gene>
    <name evidence="2" type="ORF">EV197_2969</name>
</gene>
<dbReference type="RefSeq" id="WP_130287500.1">
    <property type="nucleotide sequence ID" value="NZ_SGXE01000005.1"/>
</dbReference>
<dbReference type="OrthoDB" id="1452800at2"/>
<dbReference type="EMBL" id="SGXE01000005">
    <property type="protein sequence ID" value="RZS91866.1"/>
    <property type="molecule type" value="Genomic_DNA"/>
</dbReference>
<accession>A0A4Q7NWY9</accession>
<reference evidence="2 3" key="1">
    <citation type="submission" date="2019-02" db="EMBL/GenBank/DDBJ databases">
        <title>Genomic Encyclopedia of Type Strains, Phase IV (KMG-IV): sequencing the most valuable type-strain genomes for metagenomic binning, comparative biology and taxonomic classification.</title>
        <authorList>
            <person name="Goeker M."/>
        </authorList>
    </citation>
    <scope>NUCLEOTIDE SEQUENCE [LARGE SCALE GENOMIC DNA]</scope>
    <source>
        <strain evidence="2 3">DSM 17196</strain>
    </source>
</reference>
<evidence type="ECO:0000256" key="1">
    <source>
        <dbReference type="SAM" id="Phobius"/>
    </source>
</evidence>